<evidence type="ECO:0000256" key="4">
    <source>
        <dbReference type="RuleBase" id="RU004262"/>
    </source>
</evidence>
<evidence type="ECO:0000259" key="6">
    <source>
        <dbReference type="Pfam" id="PF00151"/>
    </source>
</evidence>
<comment type="caution">
    <text evidence="7">The sequence shown here is derived from an EMBL/GenBank/DDBJ whole genome shotgun (WGS) entry which is preliminary data.</text>
</comment>
<evidence type="ECO:0000256" key="2">
    <source>
        <dbReference type="ARBA" id="ARBA00010701"/>
    </source>
</evidence>
<dbReference type="Proteomes" id="UP001159363">
    <property type="component" value="Chromosome 8"/>
</dbReference>
<evidence type="ECO:0000256" key="5">
    <source>
        <dbReference type="SAM" id="MobiDB-lite"/>
    </source>
</evidence>
<dbReference type="EMBL" id="JARBHB010000009">
    <property type="protein sequence ID" value="KAJ8875393.1"/>
    <property type="molecule type" value="Genomic_DNA"/>
</dbReference>
<name>A0ABQ9GTQ5_9NEOP</name>
<dbReference type="InterPro" id="IPR000734">
    <property type="entry name" value="TAG_lipase"/>
</dbReference>
<sequence>MVSEERDVVAAYFQYGEYNVIVADFSTLVKEPCLSQLEWSPRFCAECIAQFVDFLAGHPRGVPPDSLHLIGYSMGAHIAGLVANHMSVPGKLGRITGQFLSNPASRFTGELHPLFSFIGRYIPISCLSSKEHAREESQLKAIVRESKVTGRCKKRPRGQDSRSRNYEPPAMTPQVEVATSSLRWPDPKPGPVDWGGSGDPAPSPDTYTSHTKQFGAPICCEPFLEDAFLLGDAHQVADLYFRLACVPPFRNSIHSPKQGIVLDVFRLHASGSMNGLDPTIFIYMGSNRSRDLDPTDAHFVDVIHTGAGILGQWGPNGHADFYVNGGTSQPGCASMSLFKYSPPTEADRARFPAGPLPDFRMWVVGLSRASPGSPRPCIHALLHINLASLVLETLLKMGRGSRAVRLVASNQGEPGSTPGRVTPGFSQVEIVLDDAAGGGFSRGSPVSLALPFRRCSMQTSSALMTSRSGFNPRAGHSGFSHVGIVPDDFAGRWIFSGISRFPRPCIPALLHSHFTSPSSALKISLLRAAQISELISTRLRGRCKQAVDRLGEVSVRWRYFSETLSCDHTKVTPYFIESINSKDGFWASPCTSQLLYFLGWCTPTDNDYILMGEHVPHTPLLPEHKRKASLRQRLPREAETTQRRREEPATLLTRRRRLAEAPRGPGNWRGYAQRRTLLPAPPSRTPEPESVTSSCGAMSAGETVERTATVAPENTTYRAANMGMFSIATIQSLEISYACDSVLRNCRNVTSDVKTVHDK</sequence>
<feature type="compositionally biased region" description="Basic and acidic residues" evidence="5">
    <location>
        <begin position="634"/>
        <end position="648"/>
    </location>
</feature>
<keyword evidence="8" id="KW-1185">Reference proteome</keyword>
<evidence type="ECO:0000313" key="7">
    <source>
        <dbReference type="EMBL" id="KAJ8875393.1"/>
    </source>
</evidence>
<keyword evidence="3" id="KW-0964">Secreted</keyword>
<protein>
    <recommendedName>
        <fullName evidence="6">Lipase domain-containing protein</fullName>
    </recommendedName>
</protein>
<feature type="region of interest" description="Disordered" evidence="5">
    <location>
        <begin position="625"/>
        <end position="650"/>
    </location>
</feature>
<dbReference type="PANTHER" id="PTHR11610:SF174">
    <property type="entry name" value="MIP30168P"/>
    <property type="match status" value="1"/>
</dbReference>
<dbReference type="InterPro" id="IPR013818">
    <property type="entry name" value="Lipase"/>
</dbReference>
<dbReference type="InterPro" id="IPR029058">
    <property type="entry name" value="AB_hydrolase_fold"/>
</dbReference>
<comment type="similarity">
    <text evidence="2 4">Belongs to the AB hydrolase superfamily. Lipase family.</text>
</comment>
<feature type="domain" description="Lipase" evidence="6">
    <location>
        <begin position="7"/>
        <end position="97"/>
    </location>
</feature>
<accession>A0ABQ9GTQ5</accession>
<dbReference type="Gene3D" id="3.40.50.1820">
    <property type="entry name" value="alpha/beta hydrolase"/>
    <property type="match status" value="3"/>
</dbReference>
<proteinExistence type="inferred from homology"/>
<feature type="region of interest" description="Disordered" evidence="5">
    <location>
        <begin position="148"/>
        <end position="208"/>
    </location>
</feature>
<evidence type="ECO:0000256" key="1">
    <source>
        <dbReference type="ARBA" id="ARBA00004613"/>
    </source>
</evidence>
<comment type="subcellular location">
    <subcellularLocation>
        <location evidence="1">Secreted</location>
    </subcellularLocation>
</comment>
<dbReference type="SUPFAM" id="SSF53474">
    <property type="entry name" value="alpha/beta-Hydrolases"/>
    <property type="match status" value="2"/>
</dbReference>
<dbReference type="Pfam" id="PF00151">
    <property type="entry name" value="Lipase"/>
    <property type="match status" value="2"/>
</dbReference>
<feature type="region of interest" description="Disordered" evidence="5">
    <location>
        <begin position="678"/>
        <end position="703"/>
    </location>
</feature>
<feature type="domain" description="Lipase" evidence="6">
    <location>
        <begin position="273"/>
        <end position="338"/>
    </location>
</feature>
<dbReference type="PANTHER" id="PTHR11610">
    <property type="entry name" value="LIPASE"/>
    <property type="match status" value="1"/>
</dbReference>
<reference evidence="7 8" key="1">
    <citation type="submission" date="2023-02" db="EMBL/GenBank/DDBJ databases">
        <title>LHISI_Scaffold_Assembly.</title>
        <authorList>
            <person name="Stuart O.P."/>
            <person name="Cleave R."/>
            <person name="Magrath M.J.L."/>
            <person name="Mikheyev A.S."/>
        </authorList>
    </citation>
    <scope>NUCLEOTIDE SEQUENCE [LARGE SCALE GENOMIC DNA]</scope>
    <source>
        <strain evidence="7">Daus_M_001</strain>
        <tissue evidence="7">Leg muscle</tissue>
    </source>
</reference>
<organism evidence="7 8">
    <name type="scientific">Dryococelus australis</name>
    <dbReference type="NCBI Taxonomy" id="614101"/>
    <lineage>
        <taxon>Eukaryota</taxon>
        <taxon>Metazoa</taxon>
        <taxon>Ecdysozoa</taxon>
        <taxon>Arthropoda</taxon>
        <taxon>Hexapoda</taxon>
        <taxon>Insecta</taxon>
        <taxon>Pterygota</taxon>
        <taxon>Neoptera</taxon>
        <taxon>Polyneoptera</taxon>
        <taxon>Phasmatodea</taxon>
        <taxon>Verophasmatodea</taxon>
        <taxon>Anareolatae</taxon>
        <taxon>Phasmatidae</taxon>
        <taxon>Eurycanthinae</taxon>
        <taxon>Dryococelus</taxon>
    </lineage>
</organism>
<evidence type="ECO:0000256" key="3">
    <source>
        <dbReference type="ARBA" id="ARBA00022525"/>
    </source>
</evidence>
<gene>
    <name evidence="7" type="ORF">PR048_023288</name>
</gene>
<evidence type="ECO:0000313" key="8">
    <source>
        <dbReference type="Proteomes" id="UP001159363"/>
    </source>
</evidence>